<evidence type="ECO:0000313" key="4">
    <source>
        <dbReference type="Proteomes" id="UP000004440"/>
    </source>
</evidence>
<dbReference type="Proteomes" id="UP000004440">
    <property type="component" value="Unassembled WGS sequence"/>
</dbReference>
<dbReference type="RefSeq" id="WP_007550604.1">
    <property type="nucleotide sequence ID" value="NZ_AFPU01000001.1"/>
</dbReference>
<keyword evidence="2" id="KW-1133">Transmembrane helix</keyword>
<dbReference type="AlphaFoldDB" id="F9CWX0"/>
<feature type="transmembrane region" description="Helical" evidence="2">
    <location>
        <begin position="29"/>
        <end position="50"/>
    </location>
</feature>
<gene>
    <name evidence="3" type="ORF">MY1_1012</name>
</gene>
<keyword evidence="3" id="KW-0413">Isomerase</keyword>
<evidence type="ECO:0000256" key="1">
    <source>
        <dbReference type="SAM" id="MobiDB-lite"/>
    </source>
</evidence>
<dbReference type="OrthoDB" id="10863at2157"/>
<name>F9CWX0_9ARCH</name>
<keyword evidence="2" id="KW-0472">Membrane</keyword>
<protein>
    <submittedName>
        <fullName evidence="3">Protein-disulfide isomerase</fullName>
    </submittedName>
</protein>
<sequence length="199" mass="22699">MGRKERREREEKRENYATKRSSEKRKNMMIAIGVFAVIAVIVGYSIWIFMNMTTNAPGAPEGAGPLGSEHSHAAMLVKIFGDTFDFSLPAYQIKTSWIHFEGGDGTTVHKHATGVNLGFLFNSMKLKVDDKCFIFQDGRQFCTNEDYSLRFFINDQEVNDISGYEPMDKDRILIVYGSETPEEIQELLKQVDTQPIIER</sequence>
<organism evidence="3 4">
    <name type="scientific">Nitrosarchaeum koreense MY1</name>
    <dbReference type="NCBI Taxonomy" id="1001994"/>
    <lineage>
        <taxon>Archaea</taxon>
        <taxon>Nitrososphaerota</taxon>
        <taxon>Nitrososphaeria</taxon>
        <taxon>Nitrosopumilales</taxon>
        <taxon>Nitrosopumilaceae</taxon>
        <taxon>Nitrosarchaeum</taxon>
    </lineage>
</organism>
<feature type="region of interest" description="Disordered" evidence="1">
    <location>
        <begin position="1"/>
        <end position="20"/>
    </location>
</feature>
<accession>F9CWX0</accession>
<dbReference type="EMBL" id="AFPU01000001">
    <property type="protein sequence ID" value="EGP93772.1"/>
    <property type="molecule type" value="Genomic_DNA"/>
</dbReference>
<proteinExistence type="predicted"/>
<reference evidence="3 4" key="1">
    <citation type="journal article" date="2011" name="J. Bacteriol.">
        <title>Genome Sequence of an Ammonia-Oxidizing Soil Archaeon, "Candidatus Nitrosoarchaeum koreensis" MY1.</title>
        <authorList>
            <person name="Kim B.K."/>
            <person name="Jung M.Y."/>
            <person name="Yu D.S."/>
            <person name="Park S.J."/>
            <person name="Oh T.K."/>
            <person name="Rhee S.K."/>
            <person name="Kim J.F."/>
        </authorList>
    </citation>
    <scope>NUCLEOTIDE SEQUENCE [LARGE SCALE GENOMIC DNA]</scope>
    <source>
        <strain evidence="3 4">MY1</strain>
    </source>
</reference>
<evidence type="ECO:0000256" key="2">
    <source>
        <dbReference type="SAM" id="Phobius"/>
    </source>
</evidence>
<keyword evidence="2" id="KW-0812">Transmembrane</keyword>
<dbReference type="GO" id="GO:0016853">
    <property type="term" value="F:isomerase activity"/>
    <property type="evidence" value="ECO:0007669"/>
    <property type="project" value="UniProtKB-KW"/>
</dbReference>
<dbReference type="PATRIC" id="fig|1001994.6.peg.997"/>
<evidence type="ECO:0000313" key="3">
    <source>
        <dbReference type="EMBL" id="EGP93772.1"/>
    </source>
</evidence>
<keyword evidence="4" id="KW-1185">Reference proteome</keyword>
<comment type="caution">
    <text evidence="3">The sequence shown here is derived from an EMBL/GenBank/DDBJ whole genome shotgun (WGS) entry which is preliminary data.</text>
</comment>
<dbReference type="STRING" id="1001994.MY1_1012"/>